<feature type="transmembrane region" description="Helical" evidence="1">
    <location>
        <begin position="12"/>
        <end position="43"/>
    </location>
</feature>
<keyword evidence="1" id="KW-0472">Membrane</keyword>
<feature type="transmembrane region" description="Helical" evidence="1">
    <location>
        <begin position="63"/>
        <end position="83"/>
    </location>
</feature>
<feature type="transmembrane region" description="Helical" evidence="1">
    <location>
        <begin position="449"/>
        <end position="467"/>
    </location>
</feature>
<keyword evidence="1" id="KW-1133">Transmembrane helix</keyword>
<dbReference type="EMBL" id="CP076136">
    <property type="protein sequence ID" value="QWG25113.1"/>
    <property type="molecule type" value="Genomic_DNA"/>
</dbReference>
<keyword evidence="1" id="KW-0812">Transmembrane</keyword>
<feature type="transmembrane region" description="Helical" evidence="1">
    <location>
        <begin position="479"/>
        <end position="496"/>
    </location>
</feature>
<evidence type="ECO:0000313" key="3">
    <source>
        <dbReference type="Proteomes" id="UP000676951"/>
    </source>
</evidence>
<dbReference type="AlphaFoldDB" id="A0A975P121"/>
<keyword evidence="3" id="KW-1185">Reference proteome</keyword>
<feature type="transmembrane region" description="Helical" evidence="1">
    <location>
        <begin position="214"/>
        <end position="232"/>
    </location>
</feature>
<dbReference type="Proteomes" id="UP000676951">
    <property type="component" value="Chromosome"/>
</dbReference>
<feature type="transmembrane region" description="Helical" evidence="1">
    <location>
        <begin position="262"/>
        <end position="291"/>
    </location>
</feature>
<dbReference type="RefSeq" id="WP_215605853.1">
    <property type="nucleotide sequence ID" value="NZ_CP076136.1"/>
</dbReference>
<name>A0A975P121_9BRAD</name>
<feature type="transmembrane region" description="Helical" evidence="1">
    <location>
        <begin position="422"/>
        <end position="443"/>
    </location>
</feature>
<reference evidence="2 3" key="1">
    <citation type="submission" date="2021-06" db="EMBL/GenBank/DDBJ databases">
        <title>Bradyrhizobium sp. S2-11-4 Genome sequencing.</title>
        <authorList>
            <person name="Jin L."/>
        </authorList>
    </citation>
    <scope>NUCLEOTIDE SEQUENCE [LARGE SCALE GENOMIC DNA]</scope>
    <source>
        <strain evidence="2 3">S2-11-4</strain>
    </source>
</reference>
<feature type="transmembrane region" description="Helical" evidence="1">
    <location>
        <begin position="104"/>
        <end position="124"/>
    </location>
</feature>
<gene>
    <name evidence="2" type="ORF">KMZ93_09650</name>
</gene>
<feature type="transmembrane region" description="Helical" evidence="1">
    <location>
        <begin position="303"/>
        <end position="323"/>
    </location>
</feature>
<evidence type="ECO:0000313" key="2">
    <source>
        <dbReference type="EMBL" id="QWG25113.1"/>
    </source>
</evidence>
<feature type="transmembrane region" description="Helical" evidence="1">
    <location>
        <begin position="508"/>
        <end position="527"/>
    </location>
</feature>
<sequence>MTVPTILRMPLVLLRASMWISLAASLAYVVASIAALINGFALPTAAVFHWADWLRAVGEHDHYAAHFLLVITSMCAVAIWTATVIGDRSHEPVLKSLEALLRMWGLPLTLCLFVFSMSGTWAGLPRPGDFNSASIGGLIPFSDANGYFAAAHDQARDGYWNSISMRRPFAAAFRSVLMTAAAFSYAQMLLVQVVLCSISVWIAARSILTWRGPLACLAFVALSLMISRSFLATTLTEPIGLVWSFLSIACFVESLRRRSLQFALLGLALTFMALMTRMGAMFLLPSVMLWIICCFGDSWRKKVYVGLAMIGIVGAGLSTNFALQKIYGSGADLSGSNFAFTLCGLSIGKDWSSCPIRYADEMKRIGNNEKSQTDFLYSKGVENIARDPVTIVGRLAEGANLFARAVPPTMSYGYLRAPAARWLPTSVFFWVSVIGLVILAIRHPNRMETLFWVTSMLAIVASSAFVFFDDGMRVMTGSYPLIAALAVSGLFTVNVQSAAEKTWLEWQWWGGLVAVLLLFLAVPWLAYRNAWPAMAANNVPNQQHVFGGRRISGFLVVADDQPLRTDVPSLHYIEFAKLITLSNVEIYQPLLKVRSPKLPFGFIVAPRMEAGLPSNNQFIVPAHVLFDKDVQAWKFTTAEWSKIDGNSIYWVLVTDAQPVSLPAR</sequence>
<protein>
    <submittedName>
        <fullName evidence="2">Uncharacterized protein</fullName>
    </submittedName>
</protein>
<organism evidence="2 3">
    <name type="scientific">Bradyrhizobium sediminis</name>
    <dbReference type="NCBI Taxonomy" id="2840469"/>
    <lineage>
        <taxon>Bacteria</taxon>
        <taxon>Pseudomonadati</taxon>
        <taxon>Pseudomonadota</taxon>
        <taxon>Alphaproteobacteria</taxon>
        <taxon>Hyphomicrobiales</taxon>
        <taxon>Nitrobacteraceae</taxon>
        <taxon>Bradyrhizobium</taxon>
    </lineage>
</organism>
<accession>A0A975P121</accession>
<feature type="transmembrane region" description="Helical" evidence="1">
    <location>
        <begin position="182"/>
        <end position="202"/>
    </location>
</feature>
<evidence type="ECO:0000256" key="1">
    <source>
        <dbReference type="SAM" id="Phobius"/>
    </source>
</evidence>
<proteinExistence type="predicted"/>